<dbReference type="EMBL" id="LXQA010038290">
    <property type="protein sequence ID" value="MCH98692.1"/>
    <property type="molecule type" value="Genomic_DNA"/>
</dbReference>
<dbReference type="PANTHER" id="PTHR10635:SF0">
    <property type="entry name" value="COATOMER SUBUNIT BETA"/>
    <property type="match status" value="1"/>
</dbReference>
<evidence type="ECO:0000313" key="2">
    <source>
        <dbReference type="Proteomes" id="UP000265520"/>
    </source>
</evidence>
<protein>
    <submittedName>
        <fullName evidence="1">Coatomer subunit beta-1-like</fullName>
    </submittedName>
</protein>
<dbReference type="InterPro" id="IPR011989">
    <property type="entry name" value="ARM-like"/>
</dbReference>
<keyword evidence="2" id="KW-1185">Reference proteome</keyword>
<evidence type="ECO:0000313" key="1">
    <source>
        <dbReference type="EMBL" id="MCH98692.1"/>
    </source>
</evidence>
<dbReference type="Gene3D" id="1.25.10.10">
    <property type="entry name" value="Leucine-rich Repeat Variant"/>
    <property type="match status" value="1"/>
</dbReference>
<dbReference type="GO" id="GO:0006888">
    <property type="term" value="P:endoplasmic reticulum to Golgi vesicle-mediated transport"/>
    <property type="evidence" value="ECO:0007669"/>
    <property type="project" value="TreeGrafter"/>
</dbReference>
<comment type="caution">
    <text evidence="1">The sequence shown here is derived from an EMBL/GenBank/DDBJ whole genome shotgun (WGS) entry which is preliminary data.</text>
</comment>
<sequence length="92" mass="10471">MNRKSEIMLFIYVDPEVASTVVDLLMDFLGDTNVAPVMDVVVFVRDIIETNPKLHVSIITRLMDTFFYQICTARCLGDLPFYTIYEDGGGQE</sequence>
<dbReference type="GO" id="GO:0030126">
    <property type="term" value="C:COPI vesicle coat"/>
    <property type="evidence" value="ECO:0007669"/>
    <property type="project" value="TreeGrafter"/>
</dbReference>
<dbReference type="InterPro" id="IPR016460">
    <property type="entry name" value="COPB1"/>
</dbReference>
<name>A0A392NG04_9FABA</name>
<dbReference type="AlphaFoldDB" id="A0A392NG04"/>
<dbReference type="GO" id="GO:0006891">
    <property type="term" value="P:intra-Golgi vesicle-mediated transport"/>
    <property type="evidence" value="ECO:0007669"/>
    <property type="project" value="TreeGrafter"/>
</dbReference>
<proteinExistence type="predicted"/>
<organism evidence="1 2">
    <name type="scientific">Trifolium medium</name>
    <dbReference type="NCBI Taxonomy" id="97028"/>
    <lineage>
        <taxon>Eukaryota</taxon>
        <taxon>Viridiplantae</taxon>
        <taxon>Streptophyta</taxon>
        <taxon>Embryophyta</taxon>
        <taxon>Tracheophyta</taxon>
        <taxon>Spermatophyta</taxon>
        <taxon>Magnoliopsida</taxon>
        <taxon>eudicotyledons</taxon>
        <taxon>Gunneridae</taxon>
        <taxon>Pentapetalae</taxon>
        <taxon>rosids</taxon>
        <taxon>fabids</taxon>
        <taxon>Fabales</taxon>
        <taxon>Fabaceae</taxon>
        <taxon>Papilionoideae</taxon>
        <taxon>50 kb inversion clade</taxon>
        <taxon>NPAAA clade</taxon>
        <taxon>Hologalegina</taxon>
        <taxon>IRL clade</taxon>
        <taxon>Trifolieae</taxon>
        <taxon>Trifolium</taxon>
    </lineage>
</organism>
<dbReference type="GO" id="GO:0006886">
    <property type="term" value="P:intracellular protein transport"/>
    <property type="evidence" value="ECO:0007669"/>
    <property type="project" value="InterPro"/>
</dbReference>
<dbReference type="Proteomes" id="UP000265520">
    <property type="component" value="Unassembled WGS sequence"/>
</dbReference>
<accession>A0A392NG04</accession>
<reference evidence="1 2" key="1">
    <citation type="journal article" date="2018" name="Front. Plant Sci.">
        <title>Red Clover (Trifolium pratense) and Zigzag Clover (T. medium) - A Picture of Genomic Similarities and Differences.</title>
        <authorList>
            <person name="Dluhosova J."/>
            <person name="Istvanek J."/>
            <person name="Nedelnik J."/>
            <person name="Repkova J."/>
        </authorList>
    </citation>
    <scope>NUCLEOTIDE SEQUENCE [LARGE SCALE GENOMIC DNA]</scope>
    <source>
        <strain evidence="2">cv. 10/8</strain>
        <tissue evidence="1">Leaf</tissue>
    </source>
</reference>
<dbReference type="PANTHER" id="PTHR10635">
    <property type="entry name" value="COATOMER SUBUNIT BETA"/>
    <property type="match status" value="1"/>
</dbReference>